<dbReference type="RefSeq" id="XP_044561631.1">
    <property type="nucleotide sequence ID" value="XM_044707604.1"/>
</dbReference>
<evidence type="ECO:0000313" key="2">
    <source>
        <dbReference type="Proteomes" id="UP000444721"/>
    </source>
</evidence>
<dbReference type="GO" id="GO:0016990">
    <property type="term" value="F:arginine deiminase activity"/>
    <property type="evidence" value="ECO:0007669"/>
    <property type="project" value="TreeGrafter"/>
</dbReference>
<dbReference type="GeneID" id="68111431"/>
<gene>
    <name evidence="1" type="ORF">FDP41_004213</name>
</gene>
<evidence type="ECO:0008006" key="3">
    <source>
        <dbReference type="Google" id="ProtNLM"/>
    </source>
</evidence>
<sequence length="761" mass="87158">MLNTSLASSSISSVALQPSQCHENDKAEVVLLHEPGLEALLGSLHASGSLFEKPVNLHMARKNHQGFKEALRRHGVKVMDVRDILAMNCEHSLKCRVELEELALKCMKYVCSDGNDDDDQSTAEFEDLTQVQKYLLTDDYKRECLSTMGVKDLIDIILLGPTVRLVPSSINTPMRLERLGMRPLLNLTFTRDQQIVTNRGLVICRMGSWQRHQETKILKFCFEKLGYEILGEIQEPGIIEGGDFLVGGSDICYIGEGLRTNPDAIRQMLDNDWFGTRRVAVVHDYFDCDQQRMHLDTFFNICSHNCCVMLETVMGEESPIRRVVTEYTKNGNGKYEVTRFNVEFSKFIREEGYHIIPVTEKQQEQYGINFLNVGGGVCITMDESTSRKMLQHPHFDGEIDLIDYSGMTTMYGSLHCSSQVIQRKKLAVNEFRNSYSKIQPQPYMTQCREFENQSSNNVLIVVPSYHAVHTNVTKALSAAKHELISSNDISRIKEQHRHILADIHRQLVKHGVNTIVFTQRPDIPGDSTAHFPTHNISSHANNLILYYKEAERSDRMDKLAKTLNMFYREKATIQKNVEDQTTLDFIQGTASLVFDRIHKRAFYVISMSTIDTSKIEEFVKSLGYKEFIPFAKERFTKGTLDILDYTNSHLFIGTKFVVICRDEFENENDYQLLQSYFTDRVVISISKEQRMCNCINGLIELKSNDGRLILFASKLAMNVFKEDQIEKIRSCVDEIAVIELNILESKYHVSLNNLIAPLFFE</sequence>
<keyword evidence="2" id="KW-1185">Reference proteome</keyword>
<protein>
    <recommendedName>
        <fullName evidence="3">Arginine deiminase</fullName>
    </recommendedName>
</protein>
<organism evidence="1 2">
    <name type="scientific">Naegleria fowleri</name>
    <name type="common">Brain eating amoeba</name>
    <dbReference type="NCBI Taxonomy" id="5763"/>
    <lineage>
        <taxon>Eukaryota</taxon>
        <taxon>Discoba</taxon>
        <taxon>Heterolobosea</taxon>
        <taxon>Tetramitia</taxon>
        <taxon>Eutetramitia</taxon>
        <taxon>Vahlkampfiidae</taxon>
        <taxon>Naegleria</taxon>
    </lineage>
</organism>
<dbReference type="GO" id="GO:0019546">
    <property type="term" value="P:L-arginine deiminase pathway"/>
    <property type="evidence" value="ECO:0007669"/>
    <property type="project" value="TreeGrafter"/>
</dbReference>
<dbReference type="SUPFAM" id="SSF55909">
    <property type="entry name" value="Pentein"/>
    <property type="match status" value="1"/>
</dbReference>
<reference evidence="1 2" key="1">
    <citation type="journal article" date="2019" name="Sci. Rep.">
        <title>Nanopore sequencing improves the draft genome of the human pathogenic amoeba Naegleria fowleri.</title>
        <authorList>
            <person name="Liechti N."/>
            <person name="Schurch N."/>
            <person name="Bruggmann R."/>
            <person name="Wittwer M."/>
        </authorList>
    </citation>
    <scope>NUCLEOTIDE SEQUENCE [LARGE SCALE GENOMIC DNA]</scope>
    <source>
        <strain evidence="1 2">ATCC 30894</strain>
    </source>
</reference>
<dbReference type="Gene3D" id="3.75.10.10">
    <property type="entry name" value="L-arginine/glycine Amidinotransferase, Chain A"/>
    <property type="match status" value="2"/>
</dbReference>
<accession>A0A6A5BS42</accession>
<dbReference type="Proteomes" id="UP000444721">
    <property type="component" value="Unassembled WGS sequence"/>
</dbReference>
<name>A0A6A5BS42_NAEFO</name>
<dbReference type="PANTHER" id="PTHR47271">
    <property type="entry name" value="ARGININE DEIMINASE"/>
    <property type="match status" value="1"/>
</dbReference>
<dbReference type="EMBL" id="VFQX01000036">
    <property type="protein sequence ID" value="KAF0976918.1"/>
    <property type="molecule type" value="Genomic_DNA"/>
</dbReference>
<proteinExistence type="predicted"/>
<dbReference type="AlphaFoldDB" id="A0A6A5BS42"/>
<dbReference type="OrthoDB" id="5590314at2759"/>
<dbReference type="OMA" id="QWMGSIH"/>
<comment type="caution">
    <text evidence="1">The sequence shown here is derived from an EMBL/GenBank/DDBJ whole genome shotgun (WGS) entry which is preliminary data.</text>
</comment>
<dbReference type="Pfam" id="PF19420">
    <property type="entry name" value="DDAH_eukar"/>
    <property type="match status" value="1"/>
</dbReference>
<evidence type="ECO:0000313" key="1">
    <source>
        <dbReference type="EMBL" id="KAF0976918.1"/>
    </source>
</evidence>
<dbReference type="VEuPathDB" id="AmoebaDB:FDP41_004213"/>
<dbReference type="VEuPathDB" id="AmoebaDB:NfTy_068330"/>
<dbReference type="VEuPathDB" id="AmoebaDB:NF0041530"/>
<dbReference type="Pfam" id="PF02274">
    <property type="entry name" value="ADI"/>
    <property type="match status" value="1"/>
</dbReference>
<dbReference type="PANTHER" id="PTHR47271:SF2">
    <property type="entry name" value="ARGININE DEIMINASE"/>
    <property type="match status" value="1"/>
</dbReference>